<sequence>MFQAMLLGPLVSMSGKRQMGNLLVKPSKKDLMEMSYYLEAGEIVPVIDRIYPLSKLPEAIAYLEEGHAQGKVIISMDE</sequence>
<dbReference type="Proteomes" id="UP000294746">
    <property type="component" value="Unassembled WGS sequence"/>
</dbReference>
<name>A0A4R2REQ9_9BACL</name>
<dbReference type="EMBL" id="SLXV01000065">
    <property type="protein sequence ID" value="TCP61054.1"/>
    <property type="molecule type" value="Genomic_DNA"/>
</dbReference>
<gene>
    <name evidence="1" type="ORF">EDD57_1659</name>
</gene>
<dbReference type="Pfam" id="PF13602">
    <property type="entry name" value="ADH_zinc_N_2"/>
    <property type="match status" value="1"/>
</dbReference>
<keyword evidence="2" id="KW-1185">Reference proteome</keyword>
<dbReference type="Gene3D" id="3.40.50.720">
    <property type="entry name" value="NAD(P)-binding Rossmann-like Domain"/>
    <property type="match status" value="1"/>
</dbReference>
<dbReference type="AlphaFoldDB" id="A0A4R2REQ9"/>
<dbReference type="Gene3D" id="3.90.180.10">
    <property type="entry name" value="Medium-chain alcohol dehydrogenases, catalytic domain"/>
    <property type="match status" value="1"/>
</dbReference>
<protein>
    <submittedName>
        <fullName evidence="1">Zinc-binding alcohol dehydrogenase family protein</fullName>
    </submittedName>
</protein>
<evidence type="ECO:0000313" key="2">
    <source>
        <dbReference type="Proteomes" id="UP000294746"/>
    </source>
</evidence>
<evidence type="ECO:0000313" key="1">
    <source>
        <dbReference type="EMBL" id="TCP61054.1"/>
    </source>
</evidence>
<proteinExistence type="predicted"/>
<comment type="caution">
    <text evidence="1">The sequence shown here is derived from an EMBL/GenBank/DDBJ whole genome shotgun (WGS) entry which is preliminary data.</text>
</comment>
<organism evidence="1 2">
    <name type="scientific">Baia soyae</name>
    <dbReference type="NCBI Taxonomy" id="1544746"/>
    <lineage>
        <taxon>Bacteria</taxon>
        <taxon>Bacillati</taxon>
        <taxon>Bacillota</taxon>
        <taxon>Bacilli</taxon>
        <taxon>Bacillales</taxon>
        <taxon>Thermoactinomycetaceae</taxon>
        <taxon>Baia</taxon>
    </lineage>
</organism>
<reference evidence="1 2" key="1">
    <citation type="submission" date="2019-03" db="EMBL/GenBank/DDBJ databases">
        <title>Genomic Encyclopedia of Type Strains, Phase IV (KMG-IV): sequencing the most valuable type-strain genomes for metagenomic binning, comparative biology and taxonomic classification.</title>
        <authorList>
            <person name="Goeker M."/>
        </authorList>
    </citation>
    <scope>NUCLEOTIDE SEQUENCE [LARGE SCALE GENOMIC DNA]</scope>
    <source>
        <strain evidence="1 2">DSM 46831</strain>
    </source>
</reference>
<accession>A0A4R2REQ9</accession>